<feature type="compositionally biased region" description="Low complexity" evidence="1">
    <location>
        <begin position="80"/>
        <end position="94"/>
    </location>
</feature>
<dbReference type="Pfam" id="PF15410">
    <property type="entry name" value="PH_9"/>
    <property type="match status" value="1"/>
</dbReference>
<dbReference type="InterPro" id="IPR041681">
    <property type="entry name" value="PH_9"/>
</dbReference>
<dbReference type="PANTHER" id="PTHR10663">
    <property type="entry name" value="GUANYL-NUCLEOTIDE EXCHANGE FACTOR"/>
    <property type="match status" value="1"/>
</dbReference>
<proteinExistence type="predicted"/>
<dbReference type="InterPro" id="IPR011993">
    <property type="entry name" value="PH-like_dom_sf"/>
</dbReference>
<dbReference type="PROSITE" id="PS50190">
    <property type="entry name" value="SEC7"/>
    <property type="match status" value="1"/>
</dbReference>
<feature type="region of interest" description="Disordered" evidence="1">
    <location>
        <begin position="77"/>
        <end position="121"/>
    </location>
</feature>
<dbReference type="GO" id="GO:0005085">
    <property type="term" value="F:guanyl-nucleotide exchange factor activity"/>
    <property type="evidence" value="ECO:0007669"/>
    <property type="project" value="InterPro"/>
</dbReference>
<gene>
    <name evidence="4" type="ORF">POCULU_LOCUS3096</name>
</gene>
<dbReference type="PANTHER" id="PTHR10663:SF405">
    <property type="entry name" value="ARF GUANINE NUCLEOTIDE EXCHANGE FACTOR SYT1"/>
    <property type="match status" value="1"/>
</dbReference>
<evidence type="ECO:0000256" key="1">
    <source>
        <dbReference type="SAM" id="MobiDB-lite"/>
    </source>
</evidence>
<dbReference type="EMBL" id="CAJVPJ010000322">
    <property type="protein sequence ID" value="CAG8511512.1"/>
    <property type="molecule type" value="Genomic_DNA"/>
</dbReference>
<dbReference type="Pfam" id="PF01369">
    <property type="entry name" value="Sec7"/>
    <property type="match status" value="1"/>
</dbReference>
<accession>A0A9N8ZZ07</accession>
<feature type="region of interest" description="Disordered" evidence="1">
    <location>
        <begin position="735"/>
        <end position="762"/>
    </location>
</feature>
<evidence type="ECO:0000313" key="5">
    <source>
        <dbReference type="Proteomes" id="UP000789572"/>
    </source>
</evidence>
<feature type="domain" description="SEC7" evidence="3">
    <location>
        <begin position="123"/>
        <end position="287"/>
    </location>
</feature>
<comment type="caution">
    <text evidence="4">The sequence shown here is derived from an EMBL/GenBank/DDBJ whole genome shotgun (WGS) entry which is preliminary data.</text>
</comment>
<feature type="region of interest" description="Disordered" evidence="1">
    <location>
        <begin position="803"/>
        <end position="826"/>
    </location>
</feature>
<dbReference type="Gene3D" id="2.30.29.30">
    <property type="entry name" value="Pleckstrin-homology domain (PH domain)/Phosphotyrosine-binding domain (PTB)"/>
    <property type="match status" value="1"/>
</dbReference>
<dbReference type="FunFam" id="1.10.1000.11:FF:000002">
    <property type="entry name" value="Cytohesin 1"/>
    <property type="match status" value="1"/>
</dbReference>
<dbReference type="SMART" id="SM00233">
    <property type="entry name" value="PH"/>
    <property type="match status" value="1"/>
</dbReference>
<dbReference type="SMART" id="SM00222">
    <property type="entry name" value="Sec7"/>
    <property type="match status" value="1"/>
</dbReference>
<dbReference type="Gene3D" id="1.10.1000.11">
    <property type="entry name" value="Arf Nucleotide-binding Site Opener,domain 2"/>
    <property type="match status" value="1"/>
</dbReference>
<evidence type="ECO:0000313" key="4">
    <source>
        <dbReference type="EMBL" id="CAG8511512.1"/>
    </source>
</evidence>
<dbReference type="CDD" id="cd00171">
    <property type="entry name" value="Sec7"/>
    <property type="match status" value="1"/>
</dbReference>
<dbReference type="OrthoDB" id="430364at2759"/>
<dbReference type="InterPro" id="IPR023394">
    <property type="entry name" value="Sec7_C_sf"/>
</dbReference>
<dbReference type="SUPFAM" id="SSF48425">
    <property type="entry name" value="Sec7 domain"/>
    <property type="match status" value="1"/>
</dbReference>
<evidence type="ECO:0000259" key="3">
    <source>
        <dbReference type="PROSITE" id="PS50190"/>
    </source>
</evidence>
<evidence type="ECO:0000259" key="2">
    <source>
        <dbReference type="PROSITE" id="PS50003"/>
    </source>
</evidence>
<dbReference type="AlphaFoldDB" id="A0A9N8ZZ07"/>
<reference evidence="4" key="1">
    <citation type="submission" date="2021-06" db="EMBL/GenBank/DDBJ databases">
        <authorList>
            <person name="Kallberg Y."/>
            <person name="Tangrot J."/>
            <person name="Rosling A."/>
        </authorList>
    </citation>
    <scope>NUCLEOTIDE SEQUENCE</scope>
    <source>
        <strain evidence="4">IA702</strain>
    </source>
</reference>
<feature type="compositionally biased region" description="Acidic residues" evidence="1">
    <location>
        <begin position="807"/>
        <end position="826"/>
    </location>
</feature>
<dbReference type="PROSITE" id="PS50003">
    <property type="entry name" value="PH_DOMAIN"/>
    <property type="match status" value="1"/>
</dbReference>
<dbReference type="InterPro" id="IPR035999">
    <property type="entry name" value="Sec7_dom_sf"/>
</dbReference>
<dbReference type="InterPro" id="IPR000904">
    <property type="entry name" value="Sec7_dom"/>
</dbReference>
<dbReference type="Proteomes" id="UP000789572">
    <property type="component" value="Unassembled WGS sequence"/>
</dbReference>
<dbReference type="GO" id="GO:0032012">
    <property type="term" value="P:regulation of ARF protein signal transduction"/>
    <property type="evidence" value="ECO:0007669"/>
    <property type="project" value="InterPro"/>
</dbReference>
<protein>
    <submittedName>
        <fullName evidence="4">381_t:CDS:1</fullName>
    </submittedName>
</protein>
<keyword evidence="5" id="KW-1185">Reference proteome</keyword>
<dbReference type="InterPro" id="IPR001849">
    <property type="entry name" value="PH_domain"/>
</dbReference>
<feature type="compositionally biased region" description="Low complexity" evidence="1">
    <location>
        <begin position="752"/>
        <end position="762"/>
    </location>
</feature>
<feature type="domain" description="PH" evidence="2">
    <location>
        <begin position="415"/>
        <end position="540"/>
    </location>
</feature>
<feature type="compositionally biased region" description="Polar residues" evidence="1">
    <location>
        <begin position="735"/>
        <end position="750"/>
    </location>
</feature>
<organism evidence="4 5">
    <name type="scientific">Paraglomus occultum</name>
    <dbReference type="NCBI Taxonomy" id="144539"/>
    <lineage>
        <taxon>Eukaryota</taxon>
        <taxon>Fungi</taxon>
        <taxon>Fungi incertae sedis</taxon>
        <taxon>Mucoromycota</taxon>
        <taxon>Glomeromycotina</taxon>
        <taxon>Glomeromycetes</taxon>
        <taxon>Paraglomerales</taxon>
        <taxon>Paraglomeraceae</taxon>
        <taxon>Paraglomus</taxon>
    </lineage>
</organism>
<dbReference type="SUPFAM" id="SSF50729">
    <property type="entry name" value="PH domain-like"/>
    <property type="match status" value="1"/>
</dbReference>
<name>A0A9N8ZZ07_9GLOM</name>
<sequence length="826" mass="93446">MAIDRINEMDNVNNKLQFIQNKFIESSEKNGGNEIVSNPVPEKRDSETAELNAEITNNQTLPIINYDLLQNEITTSELAPSTSPTDSSSSTTSSVFNIPSKRHYKRTGSMPNMTAPDLNSIIPDMPVPNRPERRHTIGNQAETPQQYLERMQDTLSKSELATLLAKNKDVFHETVLLTYMESFDFTEDPIDIALRKFLMDCYLPKETQQIDRIMEAFARRYHECNPDLFPSQDTSYILAFSLLMLHTDAFNKSVKKKMTKEEFVRNARIDGVPSEILEVLYDNITFTQFIYAEDDTDVNGMTLMPSPQHSKFFGGIGDGHRKIINRPRNDPYFVIQHKIPTDFTPNLRSIVPTENPFSYKGTLPVFDTASVHRAFTTASTVRVTGIRSRRQYGDTSNSVSAIHPVSNQPGAFQLKITKAGKLGRKIDLLEGGKKATGFGRTWKQFGVVLSGSQLMFFKDLSWFEEQSNAVRDVNHNKKNTTLRPDIILMTADSIAVYETAYTKHPHVFRLACVKGYQYLFQAESESEMNDWITKINYAAAFKTNGIKMRGVRHTSSSKRSEKVFRNEGYADGAVARVEVLKSKIASLQAKITTHTSQLTRDVRLVKNLTIMVPYKGSTRDRILSIANVISKRLISTFLELSKLLCYHEVLEKDLCATVMEDNEYWMRRSSVRKMDGILSEKQDSKRGLSEEARNHCVRIKTNKEGRHGTQSLYVRRKEANEPEVSINIVNVDSGTEYADNSVQTPQTLSRDPSPNSSPHFHPNQFLSPNLYLTLSTPSDSDLSNFSDVFIEENIGYEKNGLGLVGSENDDGSLDEFVDAEEGTFSE</sequence>